<keyword evidence="3" id="KW-0862">Zinc</keyword>
<comment type="caution">
    <text evidence="6">The sequence shown here is derived from an EMBL/GenBank/DDBJ whole genome shotgun (WGS) entry which is preliminary data.</text>
</comment>
<feature type="domain" description="RING-type" evidence="5">
    <location>
        <begin position="62"/>
        <end position="125"/>
    </location>
</feature>
<dbReference type="InterPro" id="IPR001841">
    <property type="entry name" value="Znf_RING"/>
</dbReference>
<evidence type="ECO:0000256" key="2">
    <source>
        <dbReference type="ARBA" id="ARBA00022771"/>
    </source>
</evidence>
<accession>A0AAD4C716</accession>
<sequence length="195" mass="21931">MNMADELNFHTNVSAQEIDDVVSQFRLFNRRLSQQQRQKLFGELPKITEADLVTSGHQDDVCPICFNTFLSTLAEEEVAHAMDSPAHSVDELGVTKLQNTCGHIFCRKDIIKWITEGHDSCPSCRQPLVTDEARREGGVFPQPAENWLRPWLADPHMVVRDSGLPAQLPTLLVDSFNGPGSVVENNQYQFTGMYS</sequence>
<dbReference type="Gene3D" id="3.30.40.10">
    <property type="entry name" value="Zinc/RING finger domain, C3HC4 (zinc finger)"/>
    <property type="match status" value="1"/>
</dbReference>
<gene>
    <name evidence="6" type="ORF">L210DRAFT_287485</name>
</gene>
<evidence type="ECO:0000259" key="5">
    <source>
        <dbReference type="PROSITE" id="PS50089"/>
    </source>
</evidence>
<dbReference type="PROSITE" id="PS50089">
    <property type="entry name" value="ZF_RING_2"/>
    <property type="match status" value="1"/>
</dbReference>
<dbReference type="EMBL" id="WHUW01000002">
    <property type="protein sequence ID" value="KAF8450467.1"/>
    <property type="molecule type" value="Genomic_DNA"/>
</dbReference>
<reference evidence="6" key="1">
    <citation type="submission" date="2019-10" db="EMBL/GenBank/DDBJ databases">
        <authorList>
            <consortium name="DOE Joint Genome Institute"/>
            <person name="Kuo A."/>
            <person name="Miyauchi S."/>
            <person name="Kiss E."/>
            <person name="Drula E."/>
            <person name="Kohler A."/>
            <person name="Sanchez-Garcia M."/>
            <person name="Andreopoulos B."/>
            <person name="Barry K.W."/>
            <person name="Bonito G."/>
            <person name="Buee M."/>
            <person name="Carver A."/>
            <person name="Chen C."/>
            <person name="Cichocki N."/>
            <person name="Clum A."/>
            <person name="Culley D."/>
            <person name="Crous P.W."/>
            <person name="Fauchery L."/>
            <person name="Girlanda M."/>
            <person name="Hayes R."/>
            <person name="Keri Z."/>
            <person name="LaButti K."/>
            <person name="Lipzen A."/>
            <person name="Lombard V."/>
            <person name="Magnuson J."/>
            <person name="Maillard F."/>
            <person name="Morin E."/>
            <person name="Murat C."/>
            <person name="Nolan M."/>
            <person name="Ohm R."/>
            <person name="Pangilinan J."/>
            <person name="Pereira M."/>
            <person name="Perotto S."/>
            <person name="Peter M."/>
            <person name="Riley R."/>
            <person name="Sitrit Y."/>
            <person name="Stielow B."/>
            <person name="Szollosi G."/>
            <person name="Zifcakova L."/>
            <person name="Stursova M."/>
            <person name="Spatafora J.W."/>
            <person name="Tedersoo L."/>
            <person name="Vaario L.-M."/>
            <person name="Yamada A."/>
            <person name="Yan M."/>
            <person name="Wang P."/>
            <person name="Xu J."/>
            <person name="Bruns T."/>
            <person name="Baldrian P."/>
            <person name="Vilgalys R."/>
            <person name="Henrissat B."/>
            <person name="Grigoriev I.V."/>
            <person name="Hibbett D."/>
            <person name="Nagy L.G."/>
            <person name="Martin F.M."/>
        </authorList>
    </citation>
    <scope>NUCLEOTIDE SEQUENCE</scope>
    <source>
        <strain evidence="6">BED1</strain>
    </source>
</reference>
<dbReference type="SUPFAM" id="SSF57850">
    <property type="entry name" value="RING/U-box"/>
    <property type="match status" value="1"/>
</dbReference>
<evidence type="ECO:0000256" key="4">
    <source>
        <dbReference type="PROSITE-ProRule" id="PRU00175"/>
    </source>
</evidence>
<keyword evidence="1" id="KW-0479">Metal-binding</keyword>
<keyword evidence="7" id="KW-1185">Reference proteome</keyword>
<dbReference type="InterPro" id="IPR018957">
    <property type="entry name" value="Znf_C3HC4_RING-type"/>
</dbReference>
<organism evidence="6 7">
    <name type="scientific">Boletus edulis BED1</name>
    <dbReference type="NCBI Taxonomy" id="1328754"/>
    <lineage>
        <taxon>Eukaryota</taxon>
        <taxon>Fungi</taxon>
        <taxon>Dikarya</taxon>
        <taxon>Basidiomycota</taxon>
        <taxon>Agaricomycotina</taxon>
        <taxon>Agaricomycetes</taxon>
        <taxon>Agaricomycetidae</taxon>
        <taxon>Boletales</taxon>
        <taxon>Boletineae</taxon>
        <taxon>Boletaceae</taxon>
        <taxon>Boletoideae</taxon>
        <taxon>Boletus</taxon>
    </lineage>
</organism>
<protein>
    <recommendedName>
        <fullName evidence="5">RING-type domain-containing protein</fullName>
    </recommendedName>
</protein>
<dbReference type="InterPro" id="IPR013083">
    <property type="entry name" value="Znf_RING/FYVE/PHD"/>
</dbReference>
<keyword evidence="2 4" id="KW-0863">Zinc-finger</keyword>
<name>A0AAD4C716_BOLED</name>
<dbReference type="Proteomes" id="UP001194468">
    <property type="component" value="Unassembled WGS sequence"/>
</dbReference>
<evidence type="ECO:0000256" key="3">
    <source>
        <dbReference type="ARBA" id="ARBA00022833"/>
    </source>
</evidence>
<proteinExistence type="predicted"/>
<dbReference type="AlphaFoldDB" id="A0AAD4C716"/>
<evidence type="ECO:0000256" key="1">
    <source>
        <dbReference type="ARBA" id="ARBA00022723"/>
    </source>
</evidence>
<dbReference type="Pfam" id="PF00097">
    <property type="entry name" value="zf-C3HC4"/>
    <property type="match status" value="1"/>
</dbReference>
<dbReference type="GO" id="GO:0008270">
    <property type="term" value="F:zinc ion binding"/>
    <property type="evidence" value="ECO:0007669"/>
    <property type="project" value="UniProtKB-KW"/>
</dbReference>
<reference evidence="6" key="2">
    <citation type="journal article" date="2020" name="Nat. Commun.">
        <title>Large-scale genome sequencing of mycorrhizal fungi provides insights into the early evolution of symbiotic traits.</title>
        <authorList>
            <person name="Miyauchi S."/>
            <person name="Kiss E."/>
            <person name="Kuo A."/>
            <person name="Drula E."/>
            <person name="Kohler A."/>
            <person name="Sanchez-Garcia M."/>
            <person name="Morin E."/>
            <person name="Andreopoulos B."/>
            <person name="Barry K.W."/>
            <person name="Bonito G."/>
            <person name="Buee M."/>
            <person name="Carver A."/>
            <person name="Chen C."/>
            <person name="Cichocki N."/>
            <person name="Clum A."/>
            <person name="Culley D."/>
            <person name="Crous P.W."/>
            <person name="Fauchery L."/>
            <person name="Girlanda M."/>
            <person name="Hayes R.D."/>
            <person name="Keri Z."/>
            <person name="LaButti K."/>
            <person name="Lipzen A."/>
            <person name="Lombard V."/>
            <person name="Magnuson J."/>
            <person name="Maillard F."/>
            <person name="Murat C."/>
            <person name="Nolan M."/>
            <person name="Ohm R.A."/>
            <person name="Pangilinan J."/>
            <person name="Pereira M.F."/>
            <person name="Perotto S."/>
            <person name="Peter M."/>
            <person name="Pfister S."/>
            <person name="Riley R."/>
            <person name="Sitrit Y."/>
            <person name="Stielow J.B."/>
            <person name="Szollosi G."/>
            <person name="Zifcakova L."/>
            <person name="Stursova M."/>
            <person name="Spatafora J.W."/>
            <person name="Tedersoo L."/>
            <person name="Vaario L.M."/>
            <person name="Yamada A."/>
            <person name="Yan M."/>
            <person name="Wang P."/>
            <person name="Xu J."/>
            <person name="Bruns T."/>
            <person name="Baldrian P."/>
            <person name="Vilgalys R."/>
            <person name="Dunand C."/>
            <person name="Henrissat B."/>
            <person name="Grigoriev I.V."/>
            <person name="Hibbett D."/>
            <person name="Nagy L.G."/>
            <person name="Martin F.M."/>
        </authorList>
    </citation>
    <scope>NUCLEOTIDE SEQUENCE</scope>
    <source>
        <strain evidence="6">BED1</strain>
    </source>
</reference>
<evidence type="ECO:0000313" key="7">
    <source>
        <dbReference type="Proteomes" id="UP001194468"/>
    </source>
</evidence>
<evidence type="ECO:0000313" key="6">
    <source>
        <dbReference type="EMBL" id="KAF8450467.1"/>
    </source>
</evidence>